<evidence type="ECO:0000313" key="1">
    <source>
        <dbReference type="EMBL" id="CAG6470752.1"/>
    </source>
</evidence>
<reference evidence="1" key="1">
    <citation type="submission" date="2021-05" db="EMBL/GenBank/DDBJ databases">
        <authorList>
            <person name="Alioto T."/>
            <person name="Alioto T."/>
            <person name="Gomez Garrido J."/>
        </authorList>
    </citation>
    <scope>NUCLEOTIDE SEQUENCE</scope>
</reference>
<proteinExistence type="predicted"/>
<organism evidence="1">
    <name type="scientific">Culex pipiens</name>
    <name type="common">House mosquito</name>
    <dbReference type="NCBI Taxonomy" id="7175"/>
    <lineage>
        <taxon>Eukaryota</taxon>
        <taxon>Metazoa</taxon>
        <taxon>Ecdysozoa</taxon>
        <taxon>Arthropoda</taxon>
        <taxon>Hexapoda</taxon>
        <taxon>Insecta</taxon>
        <taxon>Pterygota</taxon>
        <taxon>Neoptera</taxon>
        <taxon>Endopterygota</taxon>
        <taxon>Diptera</taxon>
        <taxon>Nematocera</taxon>
        <taxon>Culicoidea</taxon>
        <taxon>Culicidae</taxon>
        <taxon>Culicinae</taxon>
        <taxon>Culicini</taxon>
        <taxon>Culex</taxon>
        <taxon>Culex</taxon>
    </lineage>
</organism>
<dbReference type="AlphaFoldDB" id="A0A8D8BC75"/>
<sequence>MQCCHSSPQSSTVRNDIAKHSKNVHSLLGLSRTTRSSTLSRFHDFVVQPTRVPCVATICQAEPVNGVQKINKIVNDRVSCILEESIPFPTYISVRRRGLSCLHLIISSPVTRGVA</sequence>
<protein>
    <submittedName>
        <fullName evidence="1">(northern house mosquito) hypothetical protein</fullName>
    </submittedName>
</protein>
<accession>A0A8D8BC75</accession>
<name>A0A8D8BC75_CULPI</name>
<dbReference type="EMBL" id="HBUE01066135">
    <property type="protein sequence ID" value="CAG6470752.1"/>
    <property type="molecule type" value="Transcribed_RNA"/>
</dbReference>